<dbReference type="OrthoDB" id="2383at2"/>
<proteinExistence type="predicted"/>
<evidence type="ECO:0000313" key="1">
    <source>
        <dbReference type="EMBL" id="TDY59910.1"/>
    </source>
</evidence>
<dbReference type="RefSeq" id="WP_133957754.1">
    <property type="nucleotide sequence ID" value="NZ_SORI01000010.1"/>
</dbReference>
<reference evidence="1 2" key="1">
    <citation type="submission" date="2019-03" db="EMBL/GenBank/DDBJ databases">
        <title>Genomic Encyclopedia of Type Strains, Phase IV (KMG-IV): sequencing the most valuable type-strain genomes for metagenomic binning, comparative biology and taxonomic classification.</title>
        <authorList>
            <person name="Goeker M."/>
        </authorList>
    </citation>
    <scope>NUCLEOTIDE SEQUENCE [LARGE SCALE GENOMIC DNA]</scope>
    <source>
        <strain evidence="1 2">DSM 25964</strain>
    </source>
</reference>
<gene>
    <name evidence="1" type="ORF">C8D99_11037</name>
</gene>
<dbReference type="AlphaFoldDB" id="A0A4R8M401"/>
<accession>A0A4R8M401</accession>
<organism evidence="1 2">
    <name type="scientific">Aminivibrio pyruvatiphilus</name>
    <dbReference type="NCBI Taxonomy" id="1005740"/>
    <lineage>
        <taxon>Bacteria</taxon>
        <taxon>Thermotogati</taxon>
        <taxon>Synergistota</taxon>
        <taxon>Synergistia</taxon>
        <taxon>Synergistales</taxon>
        <taxon>Aminobacteriaceae</taxon>
        <taxon>Aminivibrio</taxon>
    </lineage>
</organism>
<sequence>MLSIVRGGPRILLLKGNEAAMKSLVSSKFRCTEHTLEGAFDSAGEGQSVILFRGGPRGDDRRFLMAAAAADEILALFLNSGYEAWPLSVRIMPRLLFFRVFGEKERVIGQIARDYSAERGRLRSVLRVARKGSIAVCFTAKPLNRSLSIADMMDEVLHVEGVSFEKLLNSLRSRALWYFSEGLENRQWNELEIRIYDSWGRYLDHYERLRAVLESLEAGMILGEGWGKDYAHILMAVKIYRLRLFTFLPAQTIKEILMGLEYGADGSRLVDFDLFSGKEKISWGGIGGKSKTRGDRGSIGTDLRAQLFSQLFPEDRKHLEEWERRILRRRTGEGRTDPSERK</sequence>
<comment type="caution">
    <text evidence="1">The sequence shown here is derived from an EMBL/GenBank/DDBJ whole genome shotgun (WGS) entry which is preliminary data.</text>
</comment>
<keyword evidence="2" id="KW-1185">Reference proteome</keyword>
<name>A0A4R8M401_9BACT</name>
<dbReference type="Proteomes" id="UP000295066">
    <property type="component" value="Unassembled WGS sequence"/>
</dbReference>
<dbReference type="EMBL" id="SORI01000010">
    <property type="protein sequence ID" value="TDY59910.1"/>
    <property type="molecule type" value="Genomic_DNA"/>
</dbReference>
<evidence type="ECO:0000313" key="2">
    <source>
        <dbReference type="Proteomes" id="UP000295066"/>
    </source>
</evidence>
<protein>
    <submittedName>
        <fullName evidence="1">Uncharacterized protein</fullName>
    </submittedName>
</protein>